<dbReference type="RefSeq" id="WP_254179574.1">
    <property type="nucleotide sequence ID" value="NZ_JANARS010000001.1"/>
</dbReference>
<reference evidence="1 2" key="1">
    <citation type="submission" date="2022-06" db="EMBL/GenBank/DDBJ databases">
        <authorList>
            <person name="So Y."/>
        </authorList>
    </citation>
    <scope>NUCLEOTIDE SEQUENCE [LARGE SCALE GENOMIC DNA]</scope>
    <source>
        <strain evidence="1 2">STR3</strain>
    </source>
</reference>
<accession>A0ABT1KRG4</accession>
<sequence>MTTQPTTSFTDAPQLHRHGKKLRPLGERLALNDHQAHRALTWMLTIGIDDKQMAQALLGDQHLPQSAGDPNTADAQERISAAGSCLDLMVTKREAREAADIVSALYSNGYQGVRAPLETRTFIPAGSTICLQQQWPGTRITFKTARNLVVSGERWPYLREIEEPRYTHGRFVSDVNGTPRLVVTHKPYVGFGLTIKVLDLFGRELADGRWNGSTNEICDEIIADVIDSVARSNPETDHLGCGFNEPEEPEWDCDDVDIEMTDQEYVDWINRERVANDLPPRTYTGDLIADGF</sequence>
<gene>
    <name evidence="1" type="ORF">NCI01_00835</name>
</gene>
<keyword evidence="2" id="KW-1185">Reference proteome</keyword>
<dbReference type="Proteomes" id="UP001204524">
    <property type="component" value="Unassembled WGS sequence"/>
</dbReference>
<dbReference type="EMBL" id="JANARS010000001">
    <property type="protein sequence ID" value="MCP3420330.1"/>
    <property type="molecule type" value="Genomic_DNA"/>
</dbReference>
<name>A0ABT1KRG4_9ACTN</name>
<comment type="caution">
    <text evidence="1">The sequence shown here is derived from an EMBL/GenBank/DDBJ whole genome shotgun (WGS) entry which is preliminary data.</text>
</comment>
<protein>
    <submittedName>
        <fullName evidence="1">Uncharacterized protein</fullName>
    </submittedName>
</protein>
<organism evidence="1 2">
    <name type="scientific">Nocardioides pinisoli</name>
    <dbReference type="NCBI Taxonomy" id="2950279"/>
    <lineage>
        <taxon>Bacteria</taxon>
        <taxon>Bacillati</taxon>
        <taxon>Actinomycetota</taxon>
        <taxon>Actinomycetes</taxon>
        <taxon>Propionibacteriales</taxon>
        <taxon>Nocardioidaceae</taxon>
        <taxon>Nocardioides</taxon>
    </lineage>
</organism>
<proteinExistence type="predicted"/>
<evidence type="ECO:0000313" key="2">
    <source>
        <dbReference type="Proteomes" id="UP001204524"/>
    </source>
</evidence>
<evidence type="ECO:0000313" key="1">
    <source>
        <dbReference type="EMBL" id="MCP3420330.1"/>
    </source>
</evidence>